<name>A0A067R5T3_ZOONE</name>
<dbReference type="InParanoid" id="A0A067R5T3"/>
<dbReference type="OrthoDB" id="1740265at2759"/>
<gene>
    <name evidence="4" type="ORF">L798_08085</name>
</gene>
<feature type="transmembrane region" description="Helical" evidence="2">
    <location>
        <begin position="208"/>
        <end position="229"/>
    </location>
</feature>
<dbReference type="SUPFAM" id="SSF51445">
    <property type="entry name" value="(Trans)glycosidases"/>
    <property type="match status" value="1"/>
</dbReference>
<organism evidence="4 5">
    <name type="scientific">Zootermopsis nevadensis</name>
    <name type="common">Dampwood termite</name>
    <dbReference type="NCBI Taxonomy" id="136037"/>
    <lineage>
        <taxon>Eukaryota</taxon>
        <taxon>Metazoa</taxon>
        <taxon>Ecdysozoa</taxon>
        <taxon>Arthropoda</taxon>
        <taxon>Hexapoda</taxon>
        <taxon>Insecta</taxon>
        <taxon>Pterygota</taxon>
        <taxon>Neoptera</taxon>
        <taxon>Polyneoptera</taxon>
        <taxon>Dictyoptera</taxon>
        <taxon>Blattodea</taxon>
        <taxon>Blattoidea</taxon>
        <taxon>Termitoidae</taxon>
        <taxon>Termopsidae</taxon>
        <taxon>Zootermopsis</taxon>
    </lineage>
</organism>
<dbReference type="OMA" id="DPPVEWW"/>
<evidence type="ECO:0000256" key="2">
    <source>
        <dbReference type="SAM" id="Phobius"/>
    </source>
</evidence>
<proteinExistence type="predicted"/>
<dbReference type="InterPro" id="IPR006047">
    <property type="entry name" value="GH13_cat_dom"/>
</dbReference>
<protein>
    <submittedName>
        <fullName evidence="4">Maltase 1</fullName>
    </submittedName>
</protein>
<dbReference type="Gene3D" id="3.20.20.80">
    <property type="entry name" value="Glycosidases"/>
    <property type="match status" value="1"/>
</dbReference>
<evidence type="ECO:0000256" key="1">
    <source>
        <dbReference type="SAM" id="MobiDB-lite"/>
    </source>
</evidence>
<evidence type="ECO:0000259" key="3">
    <source>
        <dbReference type="SMART" id="SM00642"/>
    </source>
</evidence>
<dbReference type="SMART" id="SM00642">
    <property type="entry name" value="Aamy"/>
    <property type="match status" value="1"/>
</dbReference>
<sequence length="727" mass="80898">MSDLAENGLISTILPEVCYPSLNATAGLVSTPMSEFLADEEAASTRPLLTPSPPAEFDHPLSITPSTGMAYERQISPTSIDELSSLPGLNCDATLGFVGLTATDMHPNEHNIIHHNDEVQQEFIPTRSVQSVMESSSSSSSVMQEPTVCAQLLSSHHYQHLTKASDVDPFACQENGGKPPLTGLQLAVRKSPDDFCFMSWNWPLIRKFSFWSAVSLLMACVCIVITLIARLPTDCKPHHAWWQGTIFYEVFPASFKDDNSDGIGDLRGLGKQAFYFTSLGVKVVRLNSIFHADYYPEGYEDVQNLTEISPVLGNMKDFNFAINTLHKHNISVVLDFPLSPFIEQLRLTEKEVPAETDVSVKETSWPVHTDSTTEDKTGRNINVEASNRINTKQIHNDNIVTNAISFWLTNGVDGIYLKGLECLVSEPNFASLMQEWRRITKSFNKGFGHEKIVMCSMDVINALDPEDDSRKVEAVLQNIDLIDVRLDIVSNGTRGLKTQVDKVVKGILFSKPGYPWIHWHMGSIGTKRLASQLPTANASLAAVALEMILPGTPSIFYGDEVGLEELKDPEGEMNDLKHIHHLSPLQWPAQHPELRFTLPHILPWLPLSSVSSNVAAGHETIVQTISKLREDTPSIYMDGVYKDNEKLPNYEIRTVDNNIVTVERSYPRRHSYVVVSNFGSQTQTKDLSSIYYGGEVVADLQGRVGRYLTFHALTLSAGEFIIIKLDK</sequence>
<dbReference type="STRING" id="136037.A0A067R5T3"/>
<dbReference type="InterPro" id="IPR017853">
    <property type="entry name" value="GH"/>
</dbReference>
<dbReference type="Proteomes" id="UP000027135">
    <property type="component" value="Unassembled WGS sequence"/>
</dbReference>
<keyword evidence="2" id="KW-1133">Transmembrane helix</keyword>
<dbReference type="GO" id="GO:0005975">
    <property type="term" value="P:carbohydrate metabolic process"/>
    <property type="evidence" value="ECO:0007669"/>
    <property type="project" value="InterPro"/>
</dbReference>
<dbReference type="PANTHER" id="PTHR10357">
    <property type="entry name" value="ALPHA-AMYLASE FAMILY MEMBER"/>
    <property type="match status" value="1"/>
</dbReference>
<evidence type="ECO:0000313" key="4">
    <source>
        <dbReference type="EMBL" id="KDR17684.1"/>
    </source>
</evidence>
<reference evidence="4 5" key="1">
    <citation type="journal article" date="2014" name="Nat. Commun.">
        <title>Molecular traces of alternative social organization in a termite genome.</title>
        <authorList>
            <person name="Terrapon N."/>
            <person name="Li C."/>
            <person name="Robertson H.M."/>
            <person name="Ji L."/>
            <person name="Meng X."/>
            <person name="Booth W."/>
            <person name="Chen Z."/>
            <person name="Childers C.P."/>
            <person name="Glastad K.M."/>
            <person name="Gokhale K."/>
            <person name="Gowin J."/>
            <person name="Gronenberg W."/>
            <person name="Hermansen R.A."/>
            <person name="Hu H."/>
            <person name="Hunt B.G."/>
            <person name="Huylmans A.K."/>
            <person name="Khalil S.M."/>
            <person name="Mitchell R.D."/>
            <person name="Munoz-Torres M.C."/>
            <person name="Mustard J.A."/>
            <person name="Pan H."/>
            <person name="Reese J.T."/>
            <person name="Scharf M.E."/>
            <person name="Sun F."/>
            <person name="Vogel H."/>
            <person name="Xiao J."/>
            <person name="Yang W."/>
            <person name="Yang Z."/>
            <person name="Yang Z."/>
            <person name="Zhou J."/>
            <person name="Zhu J."/>
            <person name="Brent C.S."/>
            <person name="Elsik C.G."/>
            <person name="Goodisman M.A."/>
            <person name="Liberles D.A."/>
            <person name="Roe R.M."/>
            <person name="Vargo E.L."/>
            <person name="Vilcinskas A."/>
            <person name="Wang J."/>
            <person name="Bornberg-Bauer E."/>
            <person name="Korb J."/>
            <person name="Zhang G."/>
            <person name="Liebig J."/>
        </authorList>
    </citation>
    <scope>NUCLEOTIDE SEQUENCE [LARGE SCALE GENOMIC DNA]</scope>
    <source>
        <tissue evidence="4">Whole organism</tissue>
    </source>
</reference>
<feature type="region of interest" description="Disordered" evidence="1">
    <location>
        <begin position="358"/>
        <end position="377"/>
    </location>
</feature>
<dbReference type="EMBL" id="KK852723">
    <property type="protein sequence ID" value="KDR17684.1"/>
    <property type="molecule type" value="Genomic_DNA"/>
</dbReference>
<keyword evidence="2" id="KW-0812">Transmembrane</keyword>
<evidence type="ECO:0000313" key="5">
    <source>
        <dbReference type="Proteomes" id="UP000027135"/>
    </source>
</evidence>
<dbReference type="eggNOG" id="KOG0471">
    <property type="taxonomic scope" value="Eukaryota"/>
</dbReference>
<feature type="domain" description="Glycosyl hydrolase family 13 catalytic" evidence="3">
    <location>
        <begin position="249"/>
        <end position="586"/>
    </location>
</feature>
<dbReference type="PANTHER" id="PTHR10357:SF225">
    <property type="entry name" value="MALTASE 1-LIKE PROTEIN"/>
    <property type="match status" value="1"/>
</dbReference>
<keyword evidence="5" id="KW-1185">Reference proteome</keyword>
<dbReference type="AlphaFoldDB" id="A0A067R5T3"/>
<dbReference type="Pfam" id="PF00128">
    <property type="entry name" value="Alpha-amylase"/>
    <property type="match status" value="1"/>
</dbReference>
<keyword evidence="2" id="KW-0472">Membrane</keyword>
<accession>A0A067R5T3</accession>